<dbReference type="AlphaFoldDB" id="A0A443S8F6"/>
<proteinExistence type="predicted"/>
<keyword evidence="1" id="KW-1133">Transmembrane helix</keyword>
<keyword evidence="3" id="KW-1185">Reference proteome</keyword>
<reference evidence="2 3" key="1">
    <citation type="journal article" date="2018" name="Gigascience">
        <title>Genomes of trombidid mites reveal novel predicted allergens and laterally-transferred genes associated with secondary metabolism.</title>
        <authorList>
            <person name="Dong X."/>
            <person name="Chaisiri K."/>
            <person name="Xia D."/>
            <person name="Armstrong S.D."/>
            <person name="Fang Y."/>
            <person name="Donnelly M.J."/>
            <person name="Kadowaki T."/>
            <person name="McGarry J.W."/>
            <person name="Darby A.C."/>
            <person name="Makepeace B.L."/>
        </authorList>
    </citation>
    <scope>NUCLEOTIDE SEQUENCE [LARGE SCALE GENOMIC DNA]</scope>
    <source>
        <strain evidence="2">UoL-UT</strain>
    </source>
</reference>
<dbReference type="Proteomes" id="UP000288716">
    <property type="component" value="Unassembled WGS sequence"/>
</dbReference>
<organism evidence="2 3">
    <name type="scientific">Leptotrombidium deliense</name>
    <dbReference type="NCBI Taxonomy" id="299467"/>
    <lineage>
        <taxon>Eukaryota</taxon>
        <taxon>Metazoa</taxon>
        <taxon>Ecdysozoa</taxon>
        <taxon>Arthropoda</taxon>
        <taxon>Chelicerata</taxon>
        <taxon>Arachnida</taxon>
        <taxon>Acari</taxon>
        <taxon>Acariformes</taxon>
        <taxon>Trombidiformes</taxon>
        <taxon>Prostigmata</taxon>
        <taxon>Anystina</taxon>
        <taxon>Parasitengona</taxon>
        <taxon>Trombiculoidea</taxon>
        <taxon>Trombiculidae</taxon>
        <taxon>Leptotrombidium</taxon>
    </lineage>
</organism>
<protein>
    <submittedName>
        <fullName evidence="2">Uncharacterized protein</fullName>
    </submittedName>
</protein>
<keyword evidence="1" id="KW-0812">Transmembrane</keyword>
<name>A0A443S8F6_9ACAR</name>
<sequence length="66" mass="7771">MEKCFNLVINAVLLILPLMFMITMYGQIIKKLNALKFTERRNENYFVIFKTKNADQENSLNKNNGQ</sequence>
<feature type="non-terminal residue" evidence="2">
    <location>
        <position position="66"/>
    </location>
</feature>
<dbReference type="EMBL" id="NCKV01005842">
    <property type="protein sequence ID" value="RWS23810.1"/>
    <property type="molecule type" value="Genomic_DNA"/>
</dbReference>
<comment type="caution">
    <text evidence="2">The sequence shown here is derived from an EMBL/GenBank/DDBJ whole genome shotgun (WGS) entry which is preliminary data.</text>
</comment>
<accession>A0A443S8F6</accession>
<gene>
    <name evidence="2" type="ORF">B4U80_07426</name>
</gene>
<evidence type="ECO:0000313" key="3">
    <source>
        <dbReference type="Proteomes" id="UP000288716"/>
    </source>
</evidence>
<evidence type="ECO:0000256" key="1">
    <source>
        <dbReference type="SAM" id="Phobius"/>
    </source>
</evidence>
<evidence type="ECO:0000313" key="2">
    <source>
        <dbReference type="EMBL" id="RWS23810.1"/>
    </source>
</evidence>
<dbReference type="VEuPathDB" id="VectorBase:LDEU008229"/>
<feature type="transmembrane region" description="Helical" evidence="1">
    <location>
        <begin position="6"/>
        <end position="26"/>
    </location>
</feature>
<keyword evidence="1" id="KW-0472">Membrane</keyword>